<dbReference type="SUPFAM" id="SSF52768">
    <property type="entry name" value="Arginase/deacetylase"/>
    <property type="match status" value="1"/>
</dbReference>
<evidence type="ECO:0000313" key="4">
    <source>
        <dbReference type="EMBL" id="MCV2887009.1"/>
    </source>
</evidence>
<evidence type="ECO:0000256" key="3">
    <source>
        <dbReference type="PROSITE-ProRule" id="PRU00742"/>
    </source>
</evidence>
<dbReference type="PANTHER" id="PTHR11358:SF26">
    <property type="entry name" value="GUANIDINO ACID HYDROLASE, MITOCHONDRIAL"/>
    <property type="match status" value="1"/>
</dbReference>
<sequence>MMVGLKDMFGAGGAPGSFLGLPRAEPGAPEADIVIFGADCATPYRSVGAYCAGGPAAMRAGSAAYAGDTAKVNFDLGGPVLPAGVRAVDAGDLSVEPSDPARNRALIEATTRAVLSVGAVPVLLGGDDSLPTPLLAAYADRGPITILQIDAHIDWRDEVEGERWGLSSTMRRASEMPHVERIIQVGARGVGSARMDALEAALAWGAHLIPAHELDAGGLDRALDLIPAGAQVVICFDCDALDPSIMPAVIAPTAGGLTYAQALRLIRGVSQKARIAGFDLVEFMPANDRDDAGAVLAAQLLTTVLGLIGRQVAASG</sequence>
<reference evidence="4 5" key="1">
    <citation type="submission" date="2022-10" db="EMBL/GenBank/DDBJ databases">
        <title>Ruegeria sp. nov., isolated from ocean surface sediments.</title>
        <authorList>
            <person name="He W."/>
            <person name="Xue H.-P."/>
            <person name="Zhang D.-F."/>
        </authorList>
    </citation>
    <scope>NUCLEOTIDE SEQUENCE [LARGE SCALE GENOMIC DNA]</scope>
    <source>
        <strain evidence="4 5">XHP0148</strain>
    </source>
</reference>
<keyword evidence="2" id="KW-0378">Hydrolase</keyword>
<comment type="caution">
    <text evidence="4">The sequence shown here is derived from an EMBL/GenBank/DDBJ whole genome shotgun (WGS) entry which is preliminary data.</text>
</comment>
<keyword evidence="1" id="KW-0479">Metal-binding</keyword>
<dbReference type="EMBL" id="JAOWLB010000001">
    <property type="protein sequence ID" value="MCV2887009.1"/>
    <property type="molecule type" value="Genomic_DNA"/>
</dbReference>
<name>A0ABT3AEA2_9RHOB</name>
<dbReference type="Gene3D" id="3.40.800.10">
    <property type="entry name" value="Ureohydrolase domain"/>
    <property type="match status" value="1"/>
</dbReference>
<organism evidence="4 5">
    <name type="scientific">Ruegeria aquimaris</name>
    <dbReference type="NCBI Taxonomy" id="2984333"/>
    <lineage>
        <taxon>Bacteria</taxon>
        <taxon>Pseudomonadati</taxon>
        <taxon>Pseudomonadota</taxon>
        <taxon>Alphaproteobacteria</taxon>
        <taxon>Rhodobacterales</taxon>
        <taxon>Roseobacteraceae</taxon>
        <taxon>Ruegeria</taxon>
    </lineage>
</organism>
<keyword evidence="5" id="KW-1185">Reference proteome</keyword>
<dbReference type="InterPro" id="IPR006035">
    <property type="entry name" value="Ureohydrolase"/>
</dbReference>
<accession>A0ABT3AEA2</accession>
<dbReference type="PIRSF" id="PIRSF036979">
    <property type="entry name" value="Arginase"/>
    <property type="match status" value="1"/>
</dbReference>
<dbReference type="PANTHER" id="PTHR11358">
    <property type="entry name" value="ARGINASE/AGMATINASE"/>
    <property type="match status" value="1"/>
</dbReference>
<gene>
    <name evidence="4" type="ORF">OE747_01580</name>
</gene>
<comment type="similarity">
    <text evidence="3">Belongs to the arginase family.</text>
</comment>
<dbReference type="PROSITE" id="PS51409">
    <property type="entry name" value="ARGINASE_2"/>
    <property type="match status" value="1"/>
</dbReference>
<evidence type="ECO:0000256" key="2">
    <source>
        <dbReference type="ARBA" id="ARBA00022801"/>
    </source>
</evidence>
<protein>
    <submittedName>
        <fullName evidence="4">Arginase family protein</fullName>
    </submittedName>
</protein>
<dbReference type="InterPro" id="IPR023696">
    <property type="entry name" value="Ureohydrolase_dom_sf"/>
</dbReference>
<proteinExistence type="inferred from homology"/>
<dbReference type="Proteomes" id="UP001320899">
    <property type="component" value="Unassembled WGS sequence"/>
</dbReference>
<dbReference type="Pfam" id="PF00491">
    <property type="entry name" value="Arginase"/>
    <property type="match status" value="1"/>
</dbReference>
<evidence type="ECO:0000313" key="5">
    <source>
        <dbReference type="Proteomes" id="UP001320899"/>
    </source>
</evidence>
<evidence type="ECO:0000256" key="1">
    <source>
        <dbReference type="ARBA" id="ARBA00022723"/>
    </source>
</evidence>